<evidence type="ECO:0000256" key="4">
    <source>
        <dbReference type="ARBA" id="ARBA00022989"/>
    </source>
</evidence>
<organism evidence="7 8">
    <name type="scientific">Neoroseomonas eburnea</name>
    <dbReference type="NCBI Taxonomy" id="1346889"/>
    <lineage>
        <taxon>Bacteria</taxon>
        <taxon>Pseudomonadati</taxon>
        <taxon>Pseudomonadota</taxon>
        <taxon>Alphaproteobacteria</taxon>
        <taxon>Acetobacterales</taxon>
        <taxon>Acetobacteraceae</taxon>
        <taxon>Neoroseomonas</taxon>
    </lineage>
</organism>
<feature type="transmembrane region" description="Helical" evidence="6">
    <location>
        <begin position="35"/>
        <end position="55"/>
    </location>
</feature>
<keyword evidence="4 6" id="KW-1133">Transmembrane helix</keyword>
<evidence type="ECO:0000313" key="7">
    <source>
        <dbReference type="EMBL" id="MBR0682896.1"/>
    </source>
</evidence>
<keyword evidence="3 6" id="KW-0812">Transmembrane</keyword>
<accession>A0A9X9XGR0</accession>
<dbReference type="Gene3D" id="2.40.128.260">
    <property type="entry name" value="Type IV secretion system, VirB10/TraB/TrbI"/>
    <property type="match status" value="1"/>
</dbReference>
<reference evidence="7" key="2">
    <citation type="journal article" date="2021" name="Syst. Appl. Microbiol.">
        <title>Roseomonas hellenica sp. nov., isolated from roots of wild-growing Alkanna tinctoria.</title>
        <authorList>
            <person name="Rat A."/>
            <person name="Naranjo H.D."/>
            <person name="Lebbe L."/>
            <person name="Cnockaert M."/>
            <person name="Krigas N."/>
            <person name="Grigoriadou K."/>
            <person name="Maloupa E."/>
            <person name="Willems A."/>
        </authorList>
    </citation>
    <scope>NUCLEOTIDE SEQUENCE</scope>
    <source>
        <strain evidence="7">LMG 31228</strain>
    </source>
</reference>
<dbReference type="Proteomes" id="UP001138709">
    <property type="component" value="Unassembled WGS sequence"/>
</dbReference>
<dbReference type="AlphaFoldDB" id="A0A9X9XGR0"/>
<dbReference type="InterPro" id="IPR005498">
    <property type="entry name" value="T4SS_VirB10/TraB/TrbI"/>
</dbReference>
<evidence type="ECO:0000256" key="3">
    <source>
        <dbReference type="ARBA" id="ARBA00022692"/>
    </source>
</evidence>
<evidence type="ECO:0000256" key="2">
    <source>
        <dbReference type="ARBA" id="ARBA00010265"/>
    </source>
</evidence>
<evidence type="ECO:0000256" key="1">
    <source>
        <dbReference type="ARBA" id="ARBA00004167"/>
    </source>
</evidence>
<dbReference type="RefSeq" id="WP_211848435.1">
    <property type="nucleotide sequence ID" value="NZ_JAAEDL010000024.1"/>
</dbReference>
<evidence type="ECO:0000313" key="8">
    <source>
        <dbReference type="Proteomes" id="UP001138709"/>
    </source>
</evidence>
<dbReference type="Pfam" id="PF03743">
    <property type="entry name" value="TrbI"/>
    <property type="match status" value="1"/>
</dbReference>
<sequence length="386" mass="40937">MSGAAPERGGSERDIAAALRLRPDPPRVVRLSRRVLIGLGVAAGLGIGAALIVALQGRSGGEGPRELYSTDRNPQADGLATLPRDYAGIPQLGPPLPGDLGRPIVRAQERGQPVVPPATPTSADPAEQRRLQEIEAARTSRLFVQVEARSEPRGAAPAAPQAADLGAIPVGSDVTDRRLAFLGGPADRRTTSQDRLQAPASPFVIQAGSVIPAALLTGLRSDLPGQITAQVTANVFDSPTGRHLLIPQGARLIGAYDSRMSFGQRRILLVWNRLILPNGRSIVLERMPGADEAGYAGLEDAVEYHWGRLFLAAGLATLLNLGLELGRDDESDIARAIRESGQDTVGRAGEEIVRRQLSVPPTLTVRPGFPVRVIVHRDLVLEPYGG</sequence>
<comment type="similarity">
    <text evidence="2">Belongs to the TrbI/VirB10 family.</text>
</comment>
<comment type="subcellular location">
    <subcellularLocation>
        <location evidence="1">Membrane</location>
        <topology evidence="1">Single-pass membrane protein</topology>
    </subcellularLocation>
</comment>
<name>A0A9X9XGR0_9PROT</name>
<dbReference type="EMBL" id="JAAEDL010000024">
    <property type="protein sequence ID" value="MBR0682896.1"/>
    <property type="molecule type" value="Genomic_DNA"/>
</dbReference>
<reference evidence="7" key="1">
    <citation type="submission" date="2020-01" db="EMBL/GenBank/DDBJ databases">
        <authorList>
            <person name="Rat A."/>
        </authorList>
    </citation>
    <scope>NUCLEOTIDE SEQUENCE</scope>
    <source>
        <strain evidence="7">LMG 31228</strain>
    </source>
</reference>
<evidence type="ECO:0000256" key="5">
    <source>
        <dbReference type="ARBA" id="ARBA00023136"/>
    </source>
</evidence>
<dbReference type="GO" id="GO:0016020">
    <property type="term" value="C:membrane"/>
    <property type="evidence" value="ECO:0007669"/>
    <property type="project" value="UniProtKB-SubCell"/>
</dbReference>
<gene>
    <name evidence="7" type="ORF">GXW74_20560</name>
</gene>
<dbReference type="InterPro" id="IPR042217">
    <property type="entry name" value="T4SS_VirB10/TrbI"/>
</dbReference>
<keyword evidence="5 6" id="KW-0472">Membrane</keyword>
<keyword evidence="8" id="KW-1185">Reference proteome</keyword>
<protein>
    <submittedName>
        <fullName evidence="7">TrbI/VirB10 family protein</fullName>
    </submittedName>
</protein>
<proteinExistence type="inferred from homology"/>
<comment type="caution">
    <text evidence="7">The sequence shown here is derived from an EMBL/GenBank/DDBJ whole genome shotgun (WGS) entry which is preliminary data.</text>
</comment>
<evidence type="ECO:0000256" key="6">
    <source>
        <dbReference type="SAM" id="Phobius"/>
    </source>
</evidence>
<dbReference type="CDD" id="cd16429">
    <property type="entry name" value="VirB10"/>
    <property type="match status" value="1"/>
</dbReference>